<gene>
    <name evidence="1" type="ORF">THSYN_19605</name>
</gene>
<organism evidence="1 2">
    <name type="scientific">Candidatus Thiodictyon syntrophicum</name>
    <dbReference type="NCBI Taxonomy" id="1166950"/>
    <lineage>
        <taxon>Bacteria</taxon>
        <taxon>Pseudomonadati</taxon>
        <taxon>Pseudomonadota</taxon>
        <taxon>Gammaproteobacteria</taxon>
        <taxon>Chromatiales</taxon>
        <taxon>Chromatiaceae</taxon>
        <taxon>Thiodictyon</taxon>
    </lineage>
</organism>
<evidence type="ECO:0008006" key="3">
    <source>
        <dbReference type="Google" id="ProtNLM"/>
    </source>
</evidence>
<protein>
    <recommendedName>
        <fullName evidence="3">Addiction module antitoxin RelB</fullName>
    </recommendedName>
</protein>
<dbReference type="Pfam" id="PF09720">
    <property type="entry name" value="Unstab_antitox"/>
    <property type="match status" value="1"/>
</dbReference>
<dbReference type="EMBL" id="CP020370">
    <property type="protein sequence ID" value="AUB82931.1"/>
    <property type="molecule type" value="Genomic_DNA"/>
</dbReference>
<sequence>MQTKAQQIIDDALRLDSHARATIAQTLLERIDIKAHFEVSQKWRQELARRCAQIDAGDVALIPGDLVLAGLRAKYGPQSAPTAVRSSAAAQAPGVQGFSLGARQG</sequence>
<proteinExistence type="predicted"/>
<dbReference type="Proteomes" id="UP000232638">
    <property type="component" value="Chromosome"/>
</dbReference>
<reference evidence="1 2" key="1">
    <citation type="submission" date="2017-03" db="EMBL/GenBank/DDBJ databases">
        <title>Complete genome sequence of Candidatus 'Thiodictyon syntrophicum' sp. nov. strain Cad16T, a photolithoautotroph purple sulfur bacterium isolated from an alpine meromictic lake.</title>
        <authorList>
            <person name="Luedin S.M."/>
            <person name="Pothier J.F."/>
            <person name="Danza F."/>
            <person name="Storelli N."/>
            <person name="Wittwer M."/>
            <person name="Tonolla M."/>
        </authorList>
    </citation>
    <scope>NUCLEOTIDE SEQUENCE [LARGE SCALE GENOMIC DNA]</scope>
    <source>
        <strain evidence="1 2">Cad16T</strain>
    </source>
</reference>
<dbReference type="AlphaFoldDB" id="A0A2K8UCY0"/>
<name>A0A2K8UCY0_9GAMM</name>
<evidence type="ECO:0000313" key="2">
    <source>
        <dbReference type="Proteomes" id="UP000232638"/>
    </source>
</evidence>
<keyword evidence="2" id="KW-1185">Reference proteome</keyword>
<dbReference type="RefSeq" id="WP_100920635.1">
    <property type="nucleotide sequence ID" value="NZ_CP020370.1"/>
</dbReference>
<dbReference type="InterPro" id="IPR013406">
    <property type="entry name" value="CHP02574_addiction_mod"/>
</dbReference>
<accession>A0A2K8UCY0</accession>
<evidence type="ECO:0000313" key="1">
    <source>
        <dbReference type="EMBL" id="AUB82931.1"/>
    </source>
</evidence>
<dbReference type="KEGG" id="tsy:THSYN_19605"/>